<evidence type="ECO:0000313" key="1">
    <source>
        <dbReference type="EMBL" id="KAK5577924.1"/>
    </source>
</evidence>
<comment type="caution">
    <text evidence="1">The sequence shown here is derived from an EMBL/GenBank/DDBJ whole genome shotgun (WGS) entry which is preliminary data.</text>
</comment>
<evidence type="ECO:0000313" key="2">
    <source>
        <dbReference type="Proteomes" id="UP001344447"/>
    </source>
</evidence>
<accession>A0AAN7YNF0</accession>
<proteinExistence type="predicted"/>
<reference evidence="1 2" key="1">
    <citation type="submission" date="2023-11" db="EMBL/GenBank/DDBJ databases">
        <title>Dfirmibasis_genome.</title>
        <authorList>
            <person name="Edelbroek B."/>
            <person name="Kjellin J."/>
            <person name="Jerlstrom-Hultqvist J."/>
            <person name="Soderbom F."/>
        </authorList>
    </citation>
    <scope>NUCLEOTIDE SEQUENCE [LARGE SCALE GENOMIC DNA]</scope>
    <source>
        <strain evidence="1 2">TNS-C-14</strain>
    </source>
</reference>
<organism evidence="1 2">
    <name type="scientific">Dictyostelium firmibasis</name>
    <dbReference type="NCBI Taxonomy" id="79012"/>
    <lineage>
        <taxon>Eukaryota</taxon>
        <taxon>Amoebozoa</taxon>
        <taxon>Evosea</taxon>
        <taxon>Eumycetozoa</taxon>
        <taxon>Dictyostelia</taxon>
        <taxon>Dictyosteliales</taxon>
        <taxon>Dictyosteliaceae</taxon>
        <taxon>Dictyostelium</taxon>
    </lineage>
</organism>
<keyword evidence="2" id="KW-1185">Reference proteome</keyword>
<gene>
    <name evidence="1" type="ORF">RB653_002872</name>
</gene>
<dbReference type="EMBL" id="JAVFKY010000004">
    <property type="protein sequence ID" value="KAK5577924.1"/>
    <property type="molecule type" value="Genomic_DNA"/>
</dbReference>
<dbReference type="Proteomes" id="UP001344447">
    <property type="component" value="Unassembled WGS sequence"/>
</dbReference>
<dbReference type="AlphaFoldDB" id="A0AAN7YNF0"/>
<sequence>MLKKRSREYYEELPAEEIIEQPINNTINKPTTTTIQNISNTSRIIKNIKPDTEFINDKTLNILMNSSKANSKNNNNNNSNNKATTDIEFSNMNPNIPSDYFSCQNSTKGSCRNCNTEKKLRECPSCYGRVCCQCAHCCETCTEVICSFCCVTDDVHCDCDECSYSQSHEVDYCIDCNK</sequence>
<name>A0AAN7YNF0_9MYCE</name>
<protein>
    <recommendedName>
        <fullName evidence="3">Apoptosis regulatory protein Siva</fullName>
    </recommendedName>
</protein>
<evidence type="ECO:0008006" key="3">
    <source>
        <dbReference type="Google" id="ProtNLM"/>
    </source>
</evidence>